<proteinExistence type="predicted"/>
<evidence type="ECO:0000313" key="3">
    <source>
        <dbReference type="EMBL" id="XCG63114.1"/>
    </source>
</evidence>
<dbReference type="AlphaFoldDB" id="A0AAU8DLU4"/>
<sequence length="250" mass="25586">MTQAPPPGSENDPGGYPSSPPPQPSDPGQQAGYPAAPPPPGQQTPQQGYPAAPPPPAANYGQPAAPGAYGQPATPGAYGQPPAPAGGSQMSFDASKVTNADWAFFGVGVLMLIFSFFGWYSVSTSGEMAAYTGGYSQGGWNGWWTIIQLLLLATLVIRAVQVFTGNLRTQIPGIAQVAAVGLIILLTIIALIQSFANSDSVDTGSGSISAGPGFGIWAYLILAIVLGYLLTLAKQKEGPLPFKVPSVAGL</sequence>
<feature type="transmembrane region" description="Helical" evidence="2">
    <location>
        <begin position="216"/>
        <end position="233"/>
    </location>
</feature>
<dbReference type="RefSeq" id="WP_353648729.1">
    <property type="nucleotide sequence ID" value="NZ_CP159218.1"/>
</dbReference>
<evidence type="ECO:0000256" key="2">
    <source>
        <dbReference type="SAM" id="Phobius"/>
    </source>
</evidence>
<name>A0AAU8DLU4_9ACTN</name>
<feature type="transmembrane region" description="Helical" evidence="2">
    <location>
        <begin position="173"/>
        <end position="196"/>
    </location>
</feature>
<organism evidence="3">
    <name type="scientific">Nakamurella sp. A5-74</name>
    <dbReference type="NCBI Taxonomy" id="3158264"/>
    <lineage>
        <taxon>Bacteria</taxon>
        <taxon>Bacillati</taxon>
        <taxon>Actinomycetota</taxon>
        <taxon>Actinomycetes</taxon>
        <taxon>Nakamurellales</taxon>
        <taxon>Nakamurellaceae</taxon>
        <taxon>Nakamurella</taxon>
    </lineage>
</organism>
<reference evidence="3" key="1">
    <citation type="submission" date="2024-05" db="EMBL/GenBank/DDBJ databases">
        <authorList>
            <person name="Cai S.Y."/>
            <person name="Jin L.M."/>
            <person name="Li H.R."/>
        </authorList>
    </citation>
    <scope>NUCLEOTIDE SEQUENCE</scope>
    <source>
        <strain evidence="3">A5-74</strain>
    </source>
</reference>
<keyword evidence="2" id="KW-0812">Transmembrane</keyword>
<keyword evidence="2" id="KW-1133">Transmembrane helix</keyword>
<gene>
    <name evidence="3" type="ORF">ABLG96_18190</name>
</gene>
<keyword evidence="2" id="KW-0472">Membrane</keyword>
<accession>A0AAU8DLU4</accession>
<evidence type="ECO:0000256" key="1">
    <source>
        <dbReference type="SAM" id="MobiDB-lite"/>
    </source>
</evidence>
<feature type="transmembrane region" description="Helical" evidence="2">
    <location>
        <begin position="142"/>
        <end position="161"/>
    </location>
</feature>
<feature type="transmembrane region" description="Helical" evidence="2">
    <location>
        <begin position="102"/>
        <end position="122"/>
    </location>
</feature>
<protein>
    <submittedName>
        <fullName evidence="3">Uncharacterized protein</fullName>
    </submittedName>
</protein>
<feature type="region of interest" description="Disordered" evidence="1">
    <location>
        <begin position="1"/>
        <end position="90"/>
    </location>
</feature>
<dbReference type="EMBL" id="CP159218">
    <property type="protein sequence ID" value="XCG63114.1"/>
    <property type="molecule type" value="Genomic_DNA"/>
</dbReference>
<feature type="compositionally biased region" description="Low complexity" evidence="1">
    <location>
        <begin position="58"/>
        <end position="80"/>
    </location>
</feature>